<sequence length="66" mass="7468">MPPSQPLIDLQPTFTILLRSPNQSLYTLNLYFTVILDASTLINPISILPVPISRLQFSKLKWRDGA</sequence>
<keyword evidence="2" id="KW-1185">Reference proteome</keyword>
<protein>
    <submittedName>
        <fullName evidence="1">Uncharacterized protein</fullName>
    </submittedName>
</protein>
<dbReference type="EMBL" id="JACTNZ010000008">
    <property type="protein sequence ID" value="KAG5536167.1"/>
    <property type="molecule type" value="Genomic_DNA"/>
</dbReference>
<evidence type="ECO:0000313" key="1">
    <source>
        <dbReference type="EMBL" id="KAG5536167.1"/>
    </source>
</evidence>
<comment type="caution">
    <text evidence="1">The sequence shown here is derived from an EMBL/GenBank/DDBJ whole genome shotgun (WGS) entry which is preliminary data.</text>
</comment>
<dbReference type="AlphaFoldDB" id="A0AAV6J702"/>
<evidence type="ECO:0000313" key="2">
    <source>
        <dbReference type="Proteomes" id="UP000823749"/>
    </source>
</evidence>
<reference evidence="1" key="1">
    <citation type="submission" date="2020-08" db="EMBL/GenBank/DDBJ databases">
        <title>Plant Genome Project.</title>
        <authorList>
            <person name="Zhang R.-G."/>
        </authorList>
    </citation>
    <scope>NUCLEOTIDE SEQUENCE</scope>
    <source>
        <strain evidence="1">WSP0</strain>
        <tissue evidence="1">Leaf</tissue>
    </source>
</reference>
<dbReference type="Proteomes" id="UP000823749">
    <property type="component" value="Chromosome 8"/>
</dbReference>
<name>A0AAV6J702_9ERIC</name>
<proteinExistence type="predicted"/>
<organism evidence="1 2">
    <name type="scientific">Rhododendron griersonianum</name>
    <dbReference type="NCBI Taxonomy" id="479676"/>
    <lineage>
        <taxon>Eukaryota</taxon>
        <taxon>Viridiplantae</taxon>
        <taxon>Streptophyta</taxon>
        <taxon>Embryophyta</taxon>
        <taxon>Tracheophyta</taxon>
        <taxon>Spermatophyta</taxon>
        <taxon>Magnoliopsida</taxon>
        <taxon>eudicotyledons</taxon>
        <taxon>Gunneridae</taxon>
        <taxon>Pentapetalae</taxon>
        <taxon>asterids</taxon>
        <taxon>Ericales</taxon>
        <taxon>Ericaceae</taxon>
        <taxon>Ericoideae</taxon>
        <taxon>Rhodoreae</taxon>
        <taxon>Rhododendron</taxon>
    </lineage>
</organism>
<gene>
    <name evidence="1" type="ORF">RHGRI_023829</name>
</gene>
<accession>A0AAV6J702</accession>